<name>A0AAD7UFW3_9STRA</name>
<sequence>MFWIVLWSIPAKAFVPVSKSPAPSKVALTPEDVDPMMAARSRAFIWFFGASGGAGIARSAFPGMFRNVVRIQQLGEGGDYWLPLYPRRVPRADLERIVLTDVEQCVRDYPVENNYMASRGFLTYDAFQRANDADGLAIRAVFDCFAQGANTATPEIAQTKLDRYRVDLNELRWDLLRSKLTGWAAIFTLLFLLGYADIEAYTNIYAGWFPDWPGGRLWLEGGLWDPDVGITHIPEYWVD</sequence>
<organism evidence="1 2">
    <name type="scientific">Chrysophaeum taylorii</name>
    <dbReference type="NCBI Taxonomy" id="2483200"/>
    <lineage>
        <taxon>Eukaryota</taxon>
        <taxon>Sar</taxon>
        <taxon>Stramenopiles</taxon>
        <taxon>Ochrophyta</taxon>
        <taxon>Pelagophyceae</taxon>
        <taxon>Pelagomonadales</taxon>
        <taxon>Pelagomonadaceae</taxon>
        <taxon>Chrysophaeum</taxon>
    </lineage>
</organism>
<proteinExistence type="predicted"/>
<reference evidence="1" key="1">
    <citation type="submission" date="2023-01" db="EMBL/GenBank/DDBJ databases">
        <title>Metagenome sequencing of chrysophaentin producing Chrysophaeum taylorii.</title>
        <authorList>
            <person name="Davison J."/>
            <person name="Bewley C."/>
        </authorList>
    </citation>
    <scope>NUCLEOTIDE SEQUENCE</scope>
    <source>
        <strain evidence="1">NIES-1699</strain>
    </source>
</reference>
<dbReference type="EMBL" id="JAQMWT010000318">
    <property type="protein sequence ID" value="KAJ8605016.1"/>
    <property type="molecule type" value="Genomic_DNA"/>
</dbReference>
<gene>
    <name evidence="1" type="ORF">CTAYLR_004554</name>
</gene>
<dbReference type="Proteomes" id="UP001230188">
    <property type="component" value="Unassembled WGS sequence"/>
</dbReference>
<comment type="caution">
    <text evidence="1">The sequence shown here is derived from an EMBL/GenBank/DDBJ whole genome shotgun (WGS) entry which is preliminary data.</text>
</comment>
<protein>
    <submittedName>
        <fullName evidence="1">Uncharacterized protein</fullName>
    </submittedName>
</protein>
<evidence type="ECO:0000313" key="2">
    <source>
        <dbReference type="Proteomes" id="UP001230188"/>
    </source>
</evidence>
<keyword evidence="2" id="KW-1185">Reference proteome</keyword>
<accession>A0AAD7UFW3</accession>
<evidence type="ECO:0000313" key="1">
    <source>
        <dbReference type="EMBL" id="KAJ8605016.1"/>
    </source>
</evidence>
<dbReference type="AlphaFoldDB" id="A0AAD7UFW3"/>